<evidence type="ECO:0000313" key="3">
    <source>
        <dbReference type="Proteomes" id="UP000623129"/>
    </source>
</evidence>
<evidence type="ECO:0008006" key="4">
    <source>
        <dbReference type="Google" id="ProtNLM"/>
    </source>
</evidence>
<comment type="caution">
    <text evidence="2">The sequence shown here is derived from an EMBL/GenBank/DDBJ whole genome shotgun (WGS) entry which is preliminary data.</text>
</comment>
<dbReference type="Proteomes" id="UP000623129">
    <property type="component" value="Unassembled WGS sequence"/>
</dbReference>
<dbReference type="OrthoDB" id="653077at2759"/>
<keyword evidence="3" id="KW-1185">Reference proteome</keyword>
<organism evidence="2 3">
    <name type="scientific">Carex littledalei</name>
    <dbReference type="NCBI Taxonomy" id="544730"/>
    <lineage>
        <taxon>Eukaryota</taxon>
        <taxon>Viridiplantae</taxon>
        <taxon>Streptophyta</taxon>
        <taxon>Embryophyta</taxon>
        <taxon>Tracheophyta</taxon>
        <taxon>Spermatophyta</taxon>
        <taxon>Magnoliopsida</taxon>
        <taxon>Liliopsida</taxon>
        <taxon>Poales</taxon>
        <taxon>Cyperaceae</taxon>
        <taxon>Cyperoideae</taxon>
        <taxon>Cariceae</taxon>
        <taxon>Carex</taxon>
        <taxon>Carex subgen. Euthyceras</taxon>
    </lineage>
</organism>
<feature type="compositionally biased region" description="Basic and acidic residues" evidence="1">
    <location>
        <begin position="170"/>
        <end position="190"/>
    </location>
</feature>
<protein>
    <recommendedName>
        <fullName evidence="4">F-box domain-containing protein</fullName>
    </recommendedName>
</protein>
<dbReference type="AlphaFoldDB" id="A0A833VV99"/>
<name>A0A833VV99_9POAL</name>
<reference evidence="2" key="1">
    <citation type="submission" date="2020-01" db="EMBL/GenBank/DDBJ databases">
        <title>Genome sequence of Kobresia littledalei, the first chromosome-level genome in the family Cyperaceae.</title>
        <authorList>
            <person name="Qu G."/>
        </authorList>
    </citation>
    <scope>NUCLEOTIDE SEQUENCE</scope>
    <source>
        <strain evidence="2">C.B.Clarke</strain>
        <tissue evidence="2">Leaf</tissue>
    </source>
</reference>
<evidence type="ECO:0000256" key="1">
    <source>
        <dbReference type="SAM" id="MobiDB-lite"/>
    </source>
</evidence>
<dbReference type="EMBL" id="SWLB01000007">
    <property type="protein sequence ID" value="KAF3336733.1"/>
    <property type="molecule type" value="Genomic_DNA"/>
</dbReference>
<gene>
    <name evidence="2" type="ORF">FCM35_KLT19319</name>
</gene>
<evidence type="ECO:0000313" key="2">
    <source>
        <dbReference type="EMBL" id="KAF3336733.1"/>
    </source>
</evidence>
<feature type="region of interest" description="Disordered" evidence="1">
    <location>
        <begin position="166"/>
        <end position="190"/>
    </location>
</feature>
<accession>A0A833VV99</accession>
<sequence length="190" mass="21393">MERRDWSSLPELIVAMISNFLLSENVTEYIRFRAVCPGWRQSTAPPSKPLCRPIQQKRKRLRHVLFPSISFATAQTFYAGRFLAGTGHYRGSGSSTIFNFSRLEARWNASIPIRLHLASTTGAALDPTGDLNKDRDLPPDFSSKNSNLRQTDTCSFQSVSLCRGASASRLEVRDSTEDESEMRSEKRSDT</sequence>
<feature type="region of interest" description="Disordered" evidence="1">
    <location>
        <begin position="124"/>
        <end position="148"/>
    </location>
</feature>
<proteinExistence type="predicted"/>
<dbReference type="PANTHER" id="PTHR33165">
    <property type="entry name" value="F-BOX DOMAIN CONTAINING PROTEIN-LIKE-RELATED"/>
    <property type="match status" value="1"/>
</dbReference>